<keyword evidence="2" id="KW-1185">Reference proteome</keyword>
<comment type="caution">
    <text evidence="1">The sequence shown here is derived from an EMBL/GenBank/DDBJ whole genome shotgun (WGS) entry which is preliminary data.</text>
</comment>
<reference evidence="2" key="1">
    <citation type="submission" date="2017-12" db="EMBL/GenBank/DDBJ databases">
        <title>Draft genome sequence of Telmatospirillum siberiense 26-4b1T, an acidotolerant peatland alphaproteobacterium potentially involved in sulfur cycling.</title>
        <authorList>
            <person name="Hausmann B."/>
            <person name="Pjevac P."/>
            <person name="Schreck K."/>
            <person name="Herbold C.W."/>
            <person name="Daims H."/>
            <person name="Wagner M."/>
            <person name="Pester M."/>
            <person name="Loy A."/>
        </authorList>
    </citation>
    <scope>NUCLEOTIDE SEQUENCE [LARGE SCALE GENOMIC DNA]</scope>
    <source>
        <strain evidence="2">26-4b1</strain>
    </source>
</reference>
<organism evidence="1 2">
    <name type="scientific">Telmatospirillum siberiense</name>
    <dbReference type="NCBI Taxonomy" id="382514"/>
    <lineage>
        <taxon>Bacteria</taxon>
        <taxon>Pseudomonadati</taxon>
        <taxon>Pseudomonadota</taxon>
        <taxon>Alphaproteobacteria</taxon>
        <taxon>Rhodospirillales</taxon>
        <taxon>Rhodospirillaceae</taxon>
        <taxon>Telmatospirillum</taxon>
    </lineage>
</organism>
<dbReference type="EMBL" id="PIUM01000006">
    <property type="protein sequence ID" value="PKU25134.1"/>
    <property type="molecule type" value="Genomic_DNA"/>
</dbReference>
<sequence length="338" mass="38869">MGHSKPAPATLPSHIKLDHVVFSRFAECLFYLSAPSEEFVLSVNIGGNQVVLPVAGIIKEFVLGPADVEMLELVGQSLRFVRGLRIGDALPKEVLTGEASWEVSQKHQMLARQRVLMQLVNWLMGVETLLTSPEQLMQLANDPTTKKKVNEAFGEAAERLGLGRENREQMLPYVEKLSNELSYVEALREIVESIRAMLGKVEGLRKIYQREKTLLQTLDQVRKLMLVAVAEFDERIIELDAQTGEIIAVLQNLERQVLFIREKRDDLYVRLLAWREVIDEWRRVDVAMSLKMENVIARLYQFLAARYMKTDEWVLMTQLQLRAENIDDLKKKKKVLVW</sequence>
<protein>
    <submittedName>
        <fullName evidence="1">Uncharacterized protein</fullName>
    </submittedName>
</protein>
<dbReference type="Proteomes" id="UP000233293">
    <property type="component" value="Unassembled WGS sequence"/>
</dbReference>
<gene>
    <name evidence="1" type="ORF">CWS72_08015</name>
</gene>
<dbReference type="OrthoDB" id="7323958at2"/>
<accession>A0A2N3PXJ7</accession>
<dbReference type="AlphaFoldDB" id="A0A2N3PXJ7"/>
<proteinExistence type="predicted"/>
<evidence type="ECO:0000313" key="2">
    <source>
        <dbReference type="Proteomes" id="UP000233293"/>
    </source>
</evidence>
<evidence type="ECO:0000313" key="1">
    <source>
        <dbReference type="EMBL" id="PKU25134.1"/>
    </source>
</evidence>
<name>A0A2N3PXJ7_9PROT</name>
<dbReference type="RefSeq" id="WP_101250061.1">
    <property type="nucleotide sequence ID" value="NZ_PIUM01000006.1"/>
</dbReference>